<dbReference type="AlphaFoldDB" id="A0A7W0C848"/>
<dbReference type="EMBL" id="JACDUS010000003">
    <property type="protein sequence ID" value="MBA2880946.1"/>
    <property type="molecule type" value="Genomic_DNA"/>
</dbReference>
<dbReference type="Proteomes" id="UP000525298">
    <property type="component" value="Unassembled WGS sequence"/>
</dbReference>
<keyword evidence="3" id="KW-1185">Reference proteome</keyword>
<evidence type="ECO:0000313" key="2">
    <source>
        <dbReference type="EMBL" id="MBA2880946.1"/>
    </source>
</evidence>
<evidence type="ECO:0000256" key="1">
    <source>
        <dbReference type="SAM" id="MobiDB-lite"/>
    </source>
</evidence>
<dbReference type="RefSeq" id="WP_181550619.1">
    <property type="nucleotide sequence ID" value="NZ_JACDUS010000003.1"/>
</dbReference>
<protein>
    <submittedName>
        <fullName evidence="2">Uncharacterized protein</fullName>
    </submittedName>
</protein>
<name>A0A7W0C848_9BACT</name>
<reference evidence="2 3" key="1">
    <citation type="submission" date="2020-07" db="EMBL/GenBank/DDBJ databases">
        <title>Genomic Encyclopedia of Type Strains, Phase IV (KMG-IV): sequencing the most valuable type-strain genomes for metagenomic binning, comparative biology and taxonomic classification.</title>
        <authorList>
            <person name="Goeker M."/>
        </authorList>
    </citation>
    <scope>NUCLEOTIDE SEQUENCE [LARGE SCALE GENOMIC DNA]</scope>
    <source>
        <strain evidence="2 3">DSM 17721</strain>
    </source>
</reference>
<feature type="region of interest" description="Disordered" evidence="1">
    <location>
        <begin position="43"/>
        <end position="72"/>
    </location>
</feature>
<feature type="compositionally biased region" description="Basic residues" evidence="1">
    <location>
        <begin position="60"/>
        <end position="72"/>
    </location>
</feature>
<accession>A0A7W0C848</accession>
<comment type="caution">
    <text evidence="2">The sequence shown here is derived from an EMBL/GenBank/DDBJ whole genome shotgun (WGS) entry which is preliminary data.</text>
</comment>
<proteinExistence type="predicted"/>
<evidence type="ECO:0000313" key="3">
    <source>
        <dbReference type="Proteomes" id="UP000525298"/>
    </source>
</evidence>
<gene>
    <name evidence="2" type="ORF">HNR65_001272</name>
</gene>
<organism evidence="2 3">
    <name type="scientific">Desulfosalsimonas propionicica</name>
    <dbReference type="NCBI Taxonomy" id="332175"/>
    <lineage>
        <taxon>Bacteria</taxon>
        <taxon>Pseudomonadati</taxon>
        <taxon>Thermodesulfobacteriota</taxon>
        <taxon>Desulfobacteria</taxon>
        <taxon>Desulfobacterales</taxon>
        <taxon>Desulfosalsimonadaceae</taxon>
        <taxon>Desulfosalsimonas</taxon>
    </lineage>
</organism>
<sequence>MTQRKNTGGESRVEKLIRFFKNMPAKTPDTSEADYTGWHQSEADYQKQQQQWLNQVQERKKQKRPGHDKKRK</sequence>
<feature type="compositionally biased region" description="Low complexity" evidence="1">
    <location>
        <begin position="46"/>
        <end position="56"/>
    </location>
</feature>